<dbReference type="SFLD" id="SFLDS00029">
    <property type="entry name" value="Radical_SAM"/>
    <property type="match status" value="1"/>
</dbReference>
<dbReference type="InterPro" id="IPR006158">
    <property type="entry name" value="Cobalamin-bd"/>
</dbReference>
<dbReference type="GO" id="GO:0005829">
    <property type="term" value="C:cytosol"/>
    <property type="evidence" value="ECO:0007669"/>
    <property type="project" value="TreeGrafter"/>
</dbReference>
<evidence type="ECO:0000256" key="1">
    <source>
        <dbReference type="ARBA" id="ARBA00001966"/>
    </source>
</evidence>
<dbReference type="InterPro" id="IPR023404">
    <property type="entry name" value="rSAM_horseshoe"/>
</dbReference>
<feature type="domain" description="B12-binding" evidence="6">
    <location>
        <begin position="122"/>
        <end position="268"/>
    </location>
</feature>
<dbReference type="InterPro" id="IPR051198">
    <property type="entry name" value="BchE-like"/>
</dbReference>
<dbReference type="GO" id="GO:0031419">
    <property type="term" value="F:cobalamin binding"/>
    <property type="evidence" value="ECO:0007669"/>
    <property type="project" value="InterPro"/>
</dbReference>
<dbReference type="PROSITE" id="PS51918">
    <property type="entry name" value="RADICAL_SAM"/>
    <property type="match status" value="1"/>
</dbReference>
<comment type="cofactor">
    <cofactor evidence="1">
        <name>[4Fe-4S] cluster</name>
        <dbReference type="ChEBI" id="CHEBI:49883"/>
    </cofactor>
</comment>
<dbReference type="GO" id="GO:0051536">
    <property type="term" value="F:iron-sulfur cluster binding"/>
    <property type="evidence" value="ECO:0007669"/>
    <property type="project" value="UniProtKB-KW"/>
</dbReference>
<dbReference type="PANTHER" id="PTHR43409">
    <property type="entry name" value="ANAEROBIC MAGNESIUM-PROTOPORPHYRIN IX MONOMETHYL ESTER CYCLASE-RELATED"/>
    <property type="match status" value="1"/>
</dbReference>
<proteinExistence type="predicted"/>
<dbReference type="InterPro" id="IPR058240">
    <property type="entry name" value="rSAM_sf"/>
</dbReference>
<organism evidence="8 9">
    <name type="scientific">Candidatus Nitrohelix vancouverensis</name>
    <dbReference type="NCBI Taxonomy" id="2705534"/>
    <lineage>
        <taxon>Bacteria</taxon>
        <taxon>Pseudomonadati</taxon>
        <taxon>Nitrospinota/Tectimicrobiota group</taxon>
        <taxon>Nitrospinota</taxon>
        <taxon>Nitrospinia</taxon>
        <taxon>Nitrospinales</taxon>
        <taxon>Nitrospinaceae</taxon>
        <taxon>Candidatus Nitrohelix</taxon>
    </lineage>
</organism>
<dbReference type="PROSITE" id="PS51332">
    <property type="entry name" value="B12_BINDING"/>
    <property type="match status" value="1"/>
</dbReference>
<accession>A0A7T0C397</accession>
<evidence type="ECO:0000259" key="6">
    <source>
        <dbReference type="PROSITE" id="PS51332"/>
    </source>
</evidence>
<evidence type="ECO:0000256" key="4">
    <source>
        <dbReference type="ARBA" id="ARBA00023004"/>
    </source>
</evidence>
<keyword evidence="2" id="KW-0949">S-adenosyl-L-methionine</keyword>
<dbReference type="SUPFAM" id="SSF102114">
    <property type="entry name" value="Radical SAM enzymes"/>
    <property type="match status" value="1"/>
</dbReference>
<gene>
    <name evidence="8" type="ORF">G3M78_09435</name>
</gene>
<dbReference type="GO" id="GO:0046872">
    <property type="term" value="F:metal ion binding"/>
    <property type="evidence" value="ECO:0007669"/>
    <property type="project" value="UniProtKB-KW"/>
</dbReference>
<dbReference type="Pfam" id="PF04055">
    <property type="entry name" value="Radical_SAM"/>
    <property type="match status" value="1"/>
</dbReference>
<evidence type="ECO:0000256" key="5">
    <source>
        <dbReference type="ARBA" id="ARBA00023014"/>
    </source>
</evidence>
<dbReference type="Gene3D" id="3.40.50.280">
    <property type="entry name" value="Cobalamin-binding domain"/>
    <property type="match status" value="1"/>
</dbReference>
<dbReference type="Gene3D" id="3.80.30.20">
    <property type="entry name" value="tm_1862 like domain"/>
    <property type="match status" value="1"/>
</dbReference>
<evidence type="ECO:0000256" key="2">
    <source>
        <dbReference type="ARBA" id="ARBA00022691"/>
    </source>
</evidence>
<protein>
    <submittedName>
        <fullName evidence="8">Radical SAM protein</fullName>
    </submittedName>
</protein>
<dbReference type="PANTHER" id="PTHR43409:SF7">
    <property type="entry name" value="BLL1977 PROTEIN"/>
    <property type="match status" value="1"/>
</dbReference>
<evidence type="ECO:0000313" key="8">
    <source>
        <dbReference type="EMBL" id="QPJ65602.1"/>
    </source>
</evidence>
<dbReference type="GO" id="GO:0003824">
    <property type="term" value="F:catalytic activity"/>
    <property type="evidence" value="ECO:0007669"/>
    <property type="project" value="InterPro"/>
</dbReference>
<feature type="domain" description="Radical SAM core" evidence="7">
    <location>
        <begin position="309"/>
        <end position="532"/>
    </location>
</feature>
<evidence type="ECO:0000256" key="3">
    <source>
        <dbReference type="ARBA" id="ARBA00022723"/>
    </source>
</evidence>
<dbReference type="InterPro" id="IPR006638">
    <property type="entry name" value="Elp3/MiaA/NifB-like_rSAM"/>
</dbReference>
<dbReference type="KEGG" id="nva:G3M78_09435"/>
<dbReference type="SMART" id="SM00729">
    <property type="entry name" value="Elp3"/>
    <property type="match status" value="1"/>
</dbReference>
<reference evidence="9" key="1">
    <citation type="submission" date="2020-02" db="EMBL/GenBank/DDBJ databases">
        <title>Genomic and physiological characterization of two novel Nitrospinaceae genera.</title>
        <authorList>
            <person name="Mueller A.J."/>
            <person name="Jung M.-Y."/>
            <person name="Strachan C.R."/>
            <person name="Herbold C.W."/>
            <person name="Kirkegaard R.H."/>
            <person name="Daims H."/>
        </authorList>
    </citation>
    <scope>NUCLEOTIDE SEQUENCE [LARGE SCALE GENOMIC DNA]</scope>
</reference>
<dbReference type="CDD" id="cd01335">
    <property type="entry name" value="Radical_SAM"/>
    <property type="match status" value="1"/>
</dbReference>
<keyword evidence="5" id="KW-0411">Iron-sulfur</keyword>
<keyword evidence="4" id="KW-0408">Iron</keyword>
<keyword evidence="3" id="KW-0479">Metal-binding</keyword>
<name>A0A7T0C397_9BACT</name>
<dbReference type="InterPro" id="IPR007197">
    <property type="entry name" value="rSAM"/>
</dbReference>
<sequence length="593" mass="68229">MIYLVFPSSWHPSQPYLSLPSLKAFLHQNNIHDVKQRDLAIELLSDLCTWEKTKPLYERIIKELNELAAKPRRTQLEEEKYAKLVEAEEIIPALKDQIDSAVGSLRNEDFYDLERYMESLKIIDVWLDNILAPYFPSSLTVIGSQMRYSPYSSAEILECIKNPAENFFYDLYEKWYLPSLLEEDIDILGISITSVEQIVSGLTLAYLMKEHRKDIHITVGGSVFTKLVDRMEKDGSPLFEFVDSFIVHEGETPLLRLVEDVRAGKGLSEVPNLVYKDNGVVKVNRPFAKENLNALPTPDFDGMPFDLYLSPVRVLPVMGSRGCYWERCAFCSIPFDHMDFHVRYAENVVNDVEKLQAKYNADYFFFTDEALPINFLRTFAAKLVEREVSVQWTGELKFEKSLLTDNRLELLYRSGCRKLIFGLESYNQRVLDSMKKGVQLEVVDQTVEECLRLGIAMHFYLICGFPTETREEAYDSVNFVLNNHRLLDSPGFSCIISQFDLEKGTPIEKNPAEWGLSNLYTPPEHDLSLGYSYEGTKGMTAREADRLYNELSEKLNREVMTFPDNYSLSDGLLYLGHHQRDTIRERLAAISGA</sequence>
<dbReference type="SFLD" id="SFLDG01082">
    <property type="entry name" value="B12-binding_domain_containing"/>
    <property type="match status" value="1"/>
</dbReference>
<dbReference type="EMBL" id="CP048620">
    <property type="protein sequence ID" value="QPJ65602.1"/>
    <property type="molecule type" value="Genomic_DNA"/>
</dbReference>
<dbReference type="AlphaFoldDB" id="A0A7T0C397"/>
<evidence type="ECO:0000259" key="7">
    <source>
        <dbReference type="PROSITE" id="PS51918"/>
    </source>
</evidence>
<dbReference type="Proteomes" id="UP000594464">
    <property type="component" value="Chromosome"/>
</dbReference>
<evidence type="ECO:0000313" key="9">
    <source>
        <dbReference type="Proteomes" id="UP000594464"/>
    </source>
</evidence>